<name>A0A835ZAG4_9STRA</name>
<gene>
    <name evidence="6" type="ORF">JKP88DRAFT_154384</name>
</gene>
<keyword evidence="7" id="KW-1185">Reference proteome</keyword>
<evidence type="ECO:0000256" key="5">
    <source>
        <dbReference type="SAM" id="Phobius"/>
    </source>
</evidence>
<evidence type="ECO:0000256" key="4">
    <source>
        <dbReference type="ARBA" id="ARBA00023136"/>
    </source>
</evidence>
<sequence length="172" mass="18478">SPIIFTLPLGSYNLTEVVVLNGTCIAGQTTTFDCPFAEELYECSETGDLSYQCGGQAPDCSYYDVVFQQYSTAGCKVVDTSNTTITCACSHLTDFGSRLTQTSGMALTVLGQKITLQDLLDNLAVVITLLVVYAIFILACIWGRYLDKRDRRAEIRVGVAEDEADGGGAKGA</sequence>
<dbReference type="PANTHER" id="PTHR10877">
    <property type="entry name" value="POLYCYSTIN FAMILY MEMBER"/>
    <property type="match status" value="1"/>
</dbReference>
<dbReference type="GO" id="GO:0005262">
    <property type="term" value="F:calcium channel activity"/>
    <property type="evidence" value="ECO:0007669"/>
    <property type="project" value="TreeGrafter"/>
</dbReference>
<dbReference type="Proteomes" id="UP000664859">
    <property type="component" value="Unassembled WGS sequence"/>
</dbReference>
<dbReference type="InterPro" id="IPR000203">
    <property type="entry name" value="GPS"/>
</dbReference>
<reference evidence="6" key="1">
    <citation type="submission" date="2021-02" db="EMBL/GenBank/DDBJ databases">
        <title>First Annotated Genome of the Yellow-green Alga Tribonema minus.</title>
        <authorList>
            <person name="Mahan K.M."/>
        </authorList>
    </citation>
    <scope>NUCLEOTIDE SEQUENCE</scope>
    <source>
        <strain evidence="6">UTEX B ZZ1240</strain>
    </source>
</reference>
<evidence type="ECO:0000313" key="7">
    <source>
        <dbReference type="Proteomes" id="UP000664859"/>
    </source>
</evidence>
<proteinExistence type="predicted"/>
<keyword evidence="4 5" id="KW-0472">Membrane</keyword>
<dbReference type="InterPro" id="IPR051223">
    <property type="entry name" value="Polycystin"/>
</dbReference>
<accession>A0A835ZAG4</accession>
<evidence type="ECO:0000256" key="3">
    <source>
        <dbReference type="ARBA" id="ARBA00022989"/>
    </source>
</evidence>
<dbReference type="InterPro" id="IPR046338">
    <property type="entry name" value="GAIN_dom_sf"/>
</dbReference>
<comment type="subcellular location">
    <subcellularLocation>
        <location evidence="1">Membrane</location>
    </subcellularLocation>
</comment>
<dbReference type="Pfam" id="PF01825">
    <property type="entry name" value="GPS"/>
    <property type="match status" value="1"/>
</dbReference>
<evidence type="ECO:0000256" key="1">
    <source>
        <dbReference type="ARBA" id="ARBA00004370"/>
    </source>
</evidence>
<evidence type="ECO:0000313" key="6">
    <source>
        <dbReference type="EMBL" id="KAG5190176.1"/>
    </source>
</evidence>
<dbReference type="OrthoDB" id="77617at2759"/>
<dbReference type="SMART" id="SM00303">
    <property type="entry name" value="GPS"/>
    <property type="match status" value="1"/>
</dbReference>
<dbReference type="AlphaFoldDB" id="A0A835ZAG4"/>
<protein>
    <submittedName>
        <fullName evidence="6">Uncharacterized protein</fullName>
    </submittedName>
</protein>
<comment type="caution">
    <text evidence="6">The sequence shown here is derived from an EMBL/GenBank/DDBJ whole genome shotgun (WGS) entry which is preliminary data.</text>
</comment>
<keyword evidence="3 5" id="KW-1133">Transmembrane helix</keyword>
<evidence type="ECO:0000256" key="2">
    <source>
        <dbReference type="ARBA" id="ARBA00022692"/>
    </source>
</evidence>
<keyword evidence="2 5" id="KW-0812">Transmembrane</keyword>
<dbReference type="Gene3D" id="2.60.220.50">
    <property type="match status" value="1"/>
</dbReference>
<organism evidence="6 7">
    <name type="scientific">Tribonema minus</name>
    <dbReference type="NCBI Taxonomy" id="303371"/>
    <lineage>
        <taxon>Eukaryota</taxon>
        <taxon>Sar</taxon>
        <taxon>Stramenopiles</taxon>
        <taxon>Ochrophyta</taxon>
        <taxon>PX clade</taxon>
        <taxon>Xanthophyceae</taxon>
        <taxon>Tribonematales</taxon>
        <taxon>Tribonemataceae</taxon>
        <taxon>Tribonema</taxon>
    </lineage>
</organism>
<feature type="non-terminal residue" evidence="6">
    <location>
        <position position="1"/>
    </location>
</feature>
<dbReference type="PANTHER" id="PTHR10877:SF150">
    <property type="entry name" value="REJ DOMAIN-CONTAINING PROTEIN"/>
    <property type="match status" value="1"/>
</dbReference>
<dbReference type="EMBL" id="JAFCMP010000038">
    <property type="protein sequence ID" value="KAG5190176.1"/>
    <property type="molecule type" value="Genomic_DNA"/>
</dbReference>
<dbReference type="GO" id="GO:0050982">
    <property type="term" value="P:detection of mechanical stimulus"/>
    <property type="evidence" value="ECO:0007669"/>
    <property type="project" value="TreeGrafter"/>
</dbReference>
<feature type="non-terminal residue" evidence="6">
    <location>
        <position position="172"/>
    </location>
</feature>
<dbReference type="GO" id="GO:0016020">
    <property type="term" value="C:membrane"/>
    <property type="evidence" value="ECO:0007669"/>
    <property type="project" value="UniProtKB-SubCell"/>
</dbReference>
<feature type="transmembrane region" description="Helical" evidence="5">
    <location>
        <begin position="123"/>
        <end position="146"/>
    </location>
</feature>